<sequence length="134" mass="15032">MQDDGCEYTVLVKTGFETGEPESTMSLKLHHANGEIRNINKLTSWVGPMGLDILNGRAESLSEPIYAMNLTSNGLSIRPPAWYCNYVGLHVMLPSGAHNRCMGLTEVYKMEVLLDRDTTPFQLYEQQVSIRINP</sequence>
<protein>
    <submittedName>
        <fullName evidence="1">Uncharacterized protein</fullName>
    </submittedName>
</protein>
<evidence type="ECO:0000313" key="2">
    <source>
        <dbReference type="Proteomes" id="UP000593562"/>
    </source>
</evidence>
<proteinExistence type="predicted"/>
<reference evidence="1 2" key="1">
    <citation type="journal article" date="2020" name="Nat. Commun.">
        <title>Genome of Tripterygium wilfordii and identification of cytochrome P450 involved in triptolide biosynthesis.</title>
        <authorList>
            <person name="Tu L."/>
            <person name="Su P."/>
            <person name="Zhang Z."/>
            <person name="Gao L."/>
            <person name="Wang J."/>
            <person name="Hu T."/>
            <person name="Zhou J."/>
            <person name="Zhang Y."/>
            <person name="Zhao Y."/>
            <person name="Liu Y."/>
            <person name="Song Y."/>
            <person name="Tong Y."/>
            <person name="Lu Y."/>
            <person name="Yang J."/>
            <person name="Xu C."/>
            <person name="Jia M."/>
            <person name="Peters R.J."/>
            <person name="Huang L."/>
            <person name="Gao W."/>
        </authorList>
    </citation>
    <scope>NUCLEOTIDE SEQUENCE [LARGE SCALE GENOMIC DNA]</scope>
    <source>
        <strain evidence="2">cv. XIE 37</strain>
        <tissue evidence="1">Leaf</tissue>
    </source>
</reference>
<name>A0A7J7E2E4_TRIWF</name>
<dbReference type="InParanoid" id="A0A7J7E2E4"/>
<accession>A0A7J7E2E4</accession>
<comment type="caution">
    <text evidence="1">The sequence shown here is derived from an EMBL/GenBank/DDBJ whole genome shotgun (WGS) entry which is preliminary data.</text>
</comment>
<dbReference type="EMBL" id="JAAARO010000001">
    <property type="protein sequence ID" value="KAF5752757.1"/>
    <property type="molecule type" value="Genomic_DNA"/>
</dbReference>
<dbReference type="AlphaFoldDB" id="A0A7J7E2E4"/>
<dbReference type="Proteomes" id="UP000593562">
    <property type="component" value="Unassembled WGS sequence"/>
</dbReference>
<gene>
    <name evidence="1" type="ORF">HS088_TW01G00675</name>
</gene>
<keyword evidence="2" id="KW-1185">Reference proteome</keyword>
<organism evidence="1 2">
    <name type="scientific">Tripterygium wilfordii</name>
    <name type="common">Thunder God vine</name>
    <dbReference type="NCBI Taxonomy" id="458696"/>
    <lineage>
        <taxon>Eukaryota</taxon>
        <taxon>Viridiplantae</taxon>
        <taxon>Streptophyta</taxon>
        <taxon>Embryophyta</taxon>
        <taxon>Tracheophyta</taxon>
        <taxon>Spermatophyta</taxon>
        <taxon>Magnoliopsida</taxon>
        <taxon>eudicotyledons</taxon>
        <taxon>Gunneridae</taxon>
        <taxon>Pentapetalae</taxon>
        <taxon>rosids</taxon>
        <taxon>fabids</taxon>
        <taxon>Celastrales</taxon>
        <taxon>Celastraceae</taxon>
        <taxon>Tripterygium</taxon>
    </lineage>
</organism>
<evidence type="ECO:0000313" key="1">
    <source>
        <dbReference type="EMBL" id="KAF5752757.1"/>
    </source>
</evidence>